<evidence type="ECO:0008006" key="4">
    <source>
        <dbReference type="Google" id="ProtNLM"/>
    </source>
</evidence>
<feature type="transmembrane region" description="Helical" evidence="1">
    <location>
        <begin position="89"/>
        <end position="109"/>
    </location>
</feature>
<name>A0A2M7SBV8_9BACT</name>
<proteinExistence type="predicted"/>
<comment type="caution">
    <text evidence="2">The sequence shown here is derived from an EMBL/GenBank/DDBJ whole genome shotgun (WGS) entry which is preliminary data.</text>
</comment>
<protein>
    <recommendedName>
        <fullName evidence="4">DUF3307 domain-containing protein</fullName>
    </recommendedName>
</protein>
<keyword evidence="1" id="KW-1133">Transmembrane helix</keyword>
<dbReference type="AlphaFoldDB" id="A0A2M7SBV8"/>
<evidence type="ECO:0000313" key="3">
    <source>
        <dbReference type="Proteomes" id="UP000229307"/>
    </source>
</evidence>
<keyword evidence="1" id="KW-0472">Membrane</keyword>
<dbReference type="Proteomes" id="UP000229307">
    <property type="component" value="Unassembled WGS sequence"/>
</dbReference>
<dbReference type="Pfam" id="PF11750">
    <property type="entry name" value="DUF3307"/>
    <property type="match status" value="1"/>
</dbReference>
<keyword evidence="1" id="KW-0812">Transmembrane</keyword>
<reference evidence="3" key="1">
    <citation type="submission" date="2017-09" db="EMBL/GenBank/DDBJ databases">
        <title>Depth-based differentiation of microbial function through sediment-hosted aquifers and enrichment of novel symbionts in the deep terrestrial subsurface.</title>
        <authorList>
            <person name="Probst A.J."/>
            <person name="Ladd B."/>
            <person name="Jarett J.K."/>
            <person name="Geller-Mcgrath D.E."/>
            <person name="Sieber C.M.K."/>
            <person name="Emerson J.B."/>
            <person name="Anantharaman K."/>
            <person name="Thomas B.C."/>
            <person name="Malmstrom R."/>
            <person name="Stieglmeier M."/>
            <person name="Klingl A."/>
            <person name="Woyke T."/>
            <person name="Ryan C.M."/>
            <person name="Banfield J.F."/>
        </authorList>
    </citation>
    <scope>NUCLEOTIDE SEQUENCE [LARGE SCALE GENOMIC DNA]</scope>
</reference>
<organism evidence="2 3">
    <name type="scientific">Candidatus Desantisbacteria bacterium CG_4_10_14_0_8_um_filter_48_22</name>
    <dbReference type="NCBI Taxonomy" id="1974543"/>
    <lineage>
        <taxon>Bacteria</taxon>
        <taxon>Candidatus Desantisiibacteriota</taxon>
    </lineage>
</organism>
<feature type="transmembrane region" description="Helical" evidence="1">
    <location>
        <begin position="129"/>
        <end position="149"/>
    </location>
</feature>
<feature type="transmembrane region" description="Helical" evidence="1">
    <location>
        <begin position="170"/>
        <end position="193"/>
    </location>
</feature>
<dbReference type="EMBL" id="PFMR01000147">
    <property type="protein sequence ID" value="PIZ17036.1"/>
    <property type="molecule type" value="Genomic_DNA"/>
</dbReference>
<feature type="transmembrane region" description="Helical" evidence="1">
    <location>
        <begin position="213"/>
        <end position="236"/>
    </location>
</feature>
<dbReference type="InterPro" id="IPR021737">
    <property type="entry name" value="Phage_phiKZ_Orf197"/>
</dbReference>
<accession>A0A2M7SBV8</accession>
<sequence>MFLFLRLLLAHLVADFPLQFTKLFKLKSESFKGVVLHGCIFGIIAVLFSYPFITFSFIGMYLLFLWVFHIFIDWLKIHMIHKWKREDNLGLFILDQVLHLISIAVVIPFTKIQVRTAAGLGKLYMNDKFIVFCIFYIISMFMATILIYYMKKTFTGKEVYFPRKGKYRDIFERAIVTTLVVLPGWYWALIPVVVGTKVALCAKHNFKENEYDYSIFTLIASPSIAVISGLILRIFFM</sequence>
<gene>
    <name evidence="2" type="ORF">COY52_05415</name>
</gene>
<evidence type="ECO:0000313" key="2">
    <source>
        <dbReference type="EMBL" id="PIZ17036.1"/>
    </source>
</evidence>
<feature type="transmembrane region" description="Helical" evidence="1">
    <location>
        <begin position="39"/>
        <end position="68"/>
    </location>
</feature>
<evidence type="ECO:0000256" key="1">
    <source>
        <dbReference type="SAM" id="Phobius"/>
    </source>
</evidence>